<comment type="caution">
    <text evidence="2">The sequence shown here is derived from an EMBL/GenBank/DDBJ whole genome shotgun (WGS) entry which is preliminary data.</text>
</comment>
<accession>A0A2M8LSY8</accession>
<feature type="compositionally biased region" description="Gly residues" evidence="1">
    <location>
        <begin position="28"/>
        <end position="38"/>
    </location>
</feature>
<reference evidence="2 3" key="1">
    <citation type="submission" date="2017-11" db="EMBL/GenBank/DDBJ databases">
        <title>Streptomyces carmine sp. nov., a novel actinomycete isolated from Sophora alopecuroides in Xinjiang, China.</title>
        <authorList>
            <person name="Wang Y."/>
            <person name="Luo X."/>
            <person name="Wan C."/>
            <person name="Zhang L."/>
        </authorList>
    </citation>
    <scope>NUCLEOTIDE SEQUENCE [LARGE SCALE GENOMIC DNA]</scope>
    <source>
        <strain evidence="2 3">TRM SA0054</strain>
    </source>
</reference>
<evidence type="ECO:0000256" key="1">
    <source>
        <dbReference type="SAM" id="MobiDB-lite"/>
    </source>
</evidence>
<sequence>MSFDDEWKQLVAAAGERQAVGTRLNQHDGGGGGGGGSATHGDLTVEQKDLAAIGDAAFTLHGRLVKDGDHARASGYAAAAALKKDFEIGGALDHVTTRWKDQLRTLADACAHISNHLEYSDKAHANDEQHISGVFNSLTQLTEGFDERTQR</sequence>
<organism evidence="2 3">
    <name type="scientific">Streptomyces carminius</name>
    <dbReference type="NCBI Taxonomy" id="2665496"/>
    <lineage>
        <taxon>Bacteria</taxon>
        <taxon>Bacillati</taxon>
        <taxon>Actinomycetota</taxon>
        <taxon>Actinomycetes</taxon>
        <taxon>Kitasatosporales</taxon>
        <taxon>Streptomycetaceae</taxon>
        <taxon>Streptomyces</taxon>
    </lineage>
</organism>
<evidence type="ECO:0000313" key="2">
    <source>
        <dbReference type="EMBL" id="PJE95075.1"/>
    </source>
</evidence>
<gene>
    <name evidence="2" type="ORF">CUT44_25845</name>
</gene>
<dbReference type="AlphaFoldDB" id="A0A2M8LSY8"/>
<evidence type="ECO:0008006" key="4">
    <source>
        <dbReference type="Google" id="ProtNLM"/>
    </source>
</evidence>
<name>A0A2M8LSY8_9ACTN</name>
<evidence type="ECO:0000313" key="3">
    <source>
        <dbReference type="Proteomes" id="UP000230407"/>
    </source>
</evidence>
<feature type="region of interest" description="Disordered" evidence="1">
    <location>
        <begin position="18"/>
        <end position="41"/>
    </location>
</feature>
<dbReference type="EMBL" id="PGGW01000067">
    <property type="protein sequence ID" value="PJE95075.1"/>
    <property type="molecule type" value="Genomic_DNA"/>
</dbReference>
<dbReference type="RefSeq" id="WP_100204327.1">
    <property type="nucleotide sequence ID" value="NZ_PGGW01000067.1"/>
</dbReference>
<dbReference type="Proteomes" id="UP000230407">
    <property type="component" value="Unassembled WGS sequence"/>
</dbReference>
<protein>
    <recommendedName>
        <fullName evidence="4">AG1 protein</fullName>
    </recommendedName>
</protein>
<proteinExistence type="predicted"/>
<keyword evidence="3" id="KW-1185">Reference proteome</keyword>